<dbReference type="GO" id="GO:0005886">
    <property type="term" value="C:plasma membrane"/>
    <property type="evidence" value="ECO:0007669"/>
    <property type="project" value="UniProtKB-SubCell"/>
</dbReference>
<feature type="transmembrane region" description="Helical" evidence="9">
    <location>
        <begin position="266"/>
        <end position="286"/>
    </location>
</feature>
<evidence type="ECO:0000313" key="12">
    <source>
        <dbReference type="Proteomes" id="UP001138802"/>
    </source>
</evidence>
<feature type="transmembrane region" description="Helical" evidence="9">
    <location>
        <begin position="36"/>
        <end position="54"/>
    </location>
</feature>
<feature type="transmembrane region" description="Helical" evidence="9">
    <location>
        <begin position="103"/>
        <end position="122"/>
    </location>
</feature>
<dbReference type="AlphaFoldDB" id="A0A9X0WKP4"/>
<dbReference type="RefSeq" id="WP_200389129.1">
    <property type="nucleotide sequence ID" value="NZ_NRSD01000023.1"/>
</dbReference>
<feature type="transmembrane region" description="Helical" evidence="9">
    <location>
        <begin position="128"/>
        <end position="148"/>
    </location>
</feature>
<feature type="transmembrane region" description="Helical" evidence="9">
    <location>
        <begin position="565"/>
        <end position="587"/>
    </location>
</feature>
<evidence type="ECO:0000256" key="7">
    <source>
        <dbReference type="RuleBase" id="RU000320"/>
    </source>
</evidence>
<sequence>MNPQLWHDVLLLPLLWPLLLALLIAVAGSGSRIQRWLPTAAVPALIVAVTLPPTSLDLPTVLLGAGLRLDPTSRPLLILTASLWLVSTVLLQRRHQPLSHHDHHRRVAVLALLAMGGTFGLALANDGIVLFAAGTLAGYALYGLLQQGTDRCARAAGRRLVILLVLSDLLVFELLLILAHAVGSTALAALQDAIRASASANVLFGLLLVGFGVKAGVLGAHLWLVPAFRSASDAVQLILITYVAAAGLFGWLALLPLGSMHWPNQGLVLIGLALATLSYAVLRAMLRTDPGDAASSLIMALSALWLCAIGLAIHDPQSAPRLTADLPLFLLHITLAFAALLLLRSRAEQRQCKGWRMTLTALMALLVALAALPFLRLGLDVEIKLGWALWWPSLGVALLAGRSVMQPRAAQDQERSLTRRSGHSRQQTLAGIGLAAGAAAVAGAAALGIAPNAVGLAWRLVPASHWSHTVLDPLTLVALISLATAFIGGWASGGRRARRPTRPQARSWSRTEGTAATGLRLLGHRLDHLARATLPAWRDAAWHGVHRLVAQRSWRTRLAFIEARLTQWDAILTILVLLGLGIAWLALSH</sequence>
<comment type="caution">
    <text evidence="11">The sequence shown here is derived from an EMBL/GenBank/DDBJ whole genome shotgun (WGS) entry which is preliminary data.</text>
</comment>
<dbReference type="InterPro" id="IPR050586">
    <property type="entry name" value="CPA3_Na-H_Antiporter_D"/>
</dbReference>
<keyword evidence="3" id="KW-1003">Cell membrane</keyword>
<evidence type="ECO:0000256" key="3">
    <source>
        <dbReference type="ARBA" id="ARBA00022475"/>
    </source>
</evidence>
<dbReference type="PANTHER" id="PTHR42703:SF1">
    <property type="entry name" value="NA(+)_H(+) ANTIPORTER SUBUNIT D1"/>
    <property type="match status" value="1"/>
</dbReference>
<accession>A0A9X0WKP4</accession>
<keyword evidence="12" id="KW-1185">Reference proteome</keyword>
<evidence type="ECO:0000259" key="10">
    <source>
        <dbReference type="Pfam" id="PF00361"/>
    </source>
</evidence>
<feature type="transmembrane region" description="Helical" evidence="9">
    <location>
        <begin position="74"/>
        <end position="91"/>
    </location>
</feature>
<feature type="region of interest" description="Disordered" evidence="8">
    <location>
        <begin position="493"/>
        <end position="512"/>
    </location>
</feature>
<proteinExistence type="inferred from homology"/>
<feature type="transmembrane region" description="Helical" evidence="9">
    <location>
        <begin position="237"/>
        <end position="254"/>
    </location>
</feature>
<keyword evidence="6 9" id="KW-0472">Membrane</keyword>
<comment type="subcellular location">
    <subcellularLocation>
        <location evidence="1">Cell membrane</location>
        <topology evidence="1">Multi-pass membrane protein</topology>
    </subcellularLocation>
    <subcellularLocation>
        <location evidence="7">Membrane</location>
        <topology evidence="7">Multi-pass membrane protein</topology>
    </subcellularLocation>
</comment>
<dbReference type="InterPro" id="IPR001750">
    <property type="entry name" value="ND/Mrp_TM"/>
</dbReference>
<evidence type="ECO:0000313" key="11">
    <source>
        <dbReference type="EMBL" id="MBK1646318.1"/>
    </source>
</evidence>
<comment type="similarity">
    <text evidence="2">Belongs to the CPA3 antiporters (TC 2.A.63) subunit D family.</text>
</comment>
<protein>
    <recommendedName>
        <fullName evidence="10">NADH:quinone oxidoreductase/Mrp antiporter transmembrane domain-containing protein</fullName>
    </recommendedName>
</protein>
<evidence type="ECO:0000256" key="9">
    <source>
        <dbReference type="SAM" id="Phobius"/>
    </source>
</evidence>
<keyword evidence="4 7" id="KW-0812">Transmembrane</keyword>
<evidence type="ECO:0000256" key="2">
    <source>
        <dbReference type="ARBA" id="ARBA00005346"/>
    </source>
</evidence>
<evidence type="ECO:0000256" key="5">
    <source>
        <dbReference type="ARBA" id="ARBA00022989"/>
    </source>
</evidence>
<feature type="domain" description="NADH:quinone oxidoreductase/Mrp antiporter transmembrane" evidence="10">
    <location>
        <begin position="136"/>
        <end position="289"/>
    </location>
</feature>
<feature type="transmembrane region" description="Helical" evidence="9">
    <location>
        <begin position="355"/>
        <end position="375"/>
    </location>
</feature>
<evidence type="ECO:0000256" key="6">
    <source>
        <dbReference type="ARBA" id="ARBA00023136"/>
    </source>
</evidence>
<feature type="transmembrane region" description="Helical" evidence="9">
    <location>
        <begin position="387"/>
        <end position="405"/>
    </location>
</feature>
<keyword evidence="5 9" id="KW-1133">Transmembrane helix</keyword>
<organism evidence="11 12">
    <name type="scientific">Thiocapsa imhoffii</name>
    <dbReference type="NCBI Taxonomy" id="382777"/>
    <lineage>
        <taxon>Bacteria</taxon>
        <taxon>Pseudomonadati</taxon>
        <taxon>Pseudomonadota</taxon>
        <taxon>Gammaproteobacteria</taxon>
        <taxon>Chromatiales</taxon>
        <taxon>Chromatiaceae</taxon>
        <taxon>Thiocapsa</taxon>
    </lineage>
</organism>
<feature type="transmembrane region" description="Helical" evidence="9">
    <location>
        <begin position="293"/>
        <end position="314"/>
    </location>
</feature>
<dbReference type="Pfam" id="PF00361">
    <property type="entry name" value="Proton_antipo_M"/>
    <property type="match status" value="1"/>
</dbReference>
<feature type="transmembrane region" description="Helical" evidence="9">
    <location>
        <begin position="6"/>
        <end position="29"/>
    </location>
</feature>
<evidence type="ECO:0000256" key="4">
    <source>
        <dbReference type="ARBA" id="ARBA00022692"/>
    </source>
</evidence>
<feature type="transmembrane region" description="Helical" evidence="9">
    <location>
        <begin position="429"/>
        <end position="450"/>
    </location>
</feature>
<feature type="transmembrane region" description="Helical" evidence="9">
    <location>
        <begin position="326"/>
        <end position="343"/>
    </location>
</feature>
<evidence type="ECO:0000256" key="8">
    <source>
        <dbReference type="SAM" id="MobiDB-lite"/>
    </source>
</evidence>
<evidence type="ECO:0000256" key="1">
    <source>
        <dbReference type="ARBA" id="ARBA00004651"/>
    </source>
</evidence>
<dbReference type="PANTHER" id="PTHR42703">
    <property type="entry name" value="NADH DEHYDROGENASE"/>
    <property type="match status" value="1"/>
</dbReference>
<gene>
    <name evidence="11" type="ORF">CKO25_17020</name>
</gene>
<feature type="transmembrane region" description="Helical" evidence="9">
    <location>
        <begin position="470"/>
        <end position="492"/>
    </location>
</feature>
<name>A0A9X0WKP4_9GAMM</name>
<dbReference type="EMBL" id="NRSD01000023">
    <property type="protein sequence ID" value="MBK1646318.1"/>
    <property type="molecule type" value="Genomic_DNA"/>
</dbReference>
<dbReference type="Proteomes" id="UP001138802">
    <property type="component" value="Unassembled WGS sequence"/>
</dbReference>
<feature type="transmembrane region" description="Helical" evidence="9">
    <location>
        <begin position="202"/>
        <end position="225"/>
    </location>
</feature>
<reference evidence="11 12" key="1">
    <citation type="journal article" date="2020" name="Microorganisms">
        <title>Osmotic Adaptation and Compatible Solute Biosynthesis of Phototrophic Bacteria as Revealed from Genome Analyses.</title>
        <authorList>
            <person name="Imhoff J.F."/>
            <person name="Rahn T."/>
            <person name="Kunzel S."/>
            <person name="Keller A."/>
            <person name="Neulinger S.C."/>
        </authorList>
    </citation>
    <scope>NUCLEOTIDE SEQUENCE [LARGE SCALE GENOMIC DNA]</scope>
    <source>
        <strain evidence="11 12">DSM 21303</strain>
    </source>
</reference>
<feature type="transmembrane region" description="Helical" evidence="9">
    <location>
        <begin position="160"/>
        <end position="182"/>
    </location>
</feature>